<keyword evidence="1" id="KW-0472">Membrane</keyword>
<feature type="transmembrane region" description="Helical" evidence="1">
    <location>
        <begin position="12"/>
        <end position="32"/>
    </location>
</feature>
<organism evidence="3">
    <name type="scientific">Nucleocytoviricota sp</name>
    <dbReference type="NCBI Taxonomy" id="2809609"/>
    <lineage>
        <taxon>Viruses</taxon>
        <taxon>Varidnaviria</taxon>
        <taxon>Bamfordvirae</taxon>
        <taxon>Nucleocytoviricota</taxon>
    </lineage>
</organism>
<evidence type="ECO:0000313" key="2">
    <source>
        <dbReference type="EMBL" id="UZT28826.1"/>
    </source>
</evidence>
<dbReference type="EMBL" id="OP765507">
    <property type="protein sequence ID" value="UZT28826.1"/>
    <property type="molecule type" value="Genomic_DNA"/>
</dbReference>
<keyword evidence="1" id="KW-1133">Transmembrane helix</keyword>
<name>A0A9E8JZB3_9VIRU</name>
<dbReference type="EMBL" id="OP765584">
    <property type="protein sequence ID" value="UZT29158.1"/>
    <property type="molecule type" value="Genomic_DNA"/>
</dbReference>
<proteinExistence type="predicted"/>
<sequence length="119" mass="13212">MLNNFNSLVLQIATVILIILLIVIGIVMYYSAKNAEFPPVIGECPDYWNVAREGDKTICKNILKVNPKSVSETDRCNKIDPVNFTGPTNEETVCNKYKWANGCGVVWDGVTNNNASCVR</sequence>
<protein>
    <submittedName>
        <fullName evidence="3">Uncharacterized protein</fullName>
    </submittedName>
</protein>
<keyword evidence="1" id="KW-0812">Transmembrane</keyword>
<reference evidence="3" key="1">
    <citation type="submission" date="2022-11" db="EMBL/GenBank/DDBJ databases">
        <title>Genomics discovery of giant fungal viruses from subsurface oceanic crustal fluids.</title>
        <authorList>
            <person name="Bhattacharjee A.S."/>
            <person name="Schulz F."/>
            <person name="Woyke T."/>
            <person name="Orcutt B.N."/>
            <person name="Matinez Martinez J."/>
        </authorList>
    </citation>
    <scope>NUCLEOTIDE SEQUENCE</scope>
    <source>
        <strain evidence="2">VSAG1.JdFR</strain>
        <strain evidence="3">VSAG8.JdFR</strain>
    </source>
</reference>
<evidence type="ECO:0000256" key="1">
    <source>
        <dbReference type="SAM" id="Phobius"/>
    </source>
</evidence>
<accession>A0A9E8JZB3</accession>
<evidence type="ECO:0000313" key="3">
    <source>
        <dbReference type="EMBL" id="UZT29158.1"/>
    </source>
</evidence>